<comment type="caution">
    <text evidence="12">The sequence shown here is derived from an EMBL/GenBank/DDBJ whole genome shotgun (WGS) entry which is preliminary data.</text>
</comment>
<dbReference type="InterPro" id="IPR012341">
    <property type="entry name" value="6hp_glycosidase-like_sf"/>
</dbReference>
<gene>
    <name evidence="12" type="ORF">C1H46_023801</name>
</gene>
<dbReference type="Proteomes" id="UP000315295">
    <property type="component" value="Unassembled WGS sequence"/>
</dbReference>
<dbReference type="AlphaFoldDB" id="A0A540LW08"/>
<keyword evidence="10" id="KW-0812">Transmembrane</keyword>
<keyword evidence="10" id="KW-1133">Transmembrane helix</keyword>
<evidence type="ECO:0000256" key="1">
    <source>
        <dbReference type="ARBA" id="ARBA00000966"/>
    </source>
</evidence>
<evidence type="ECO:0000313" key="12">
    <source>
        <dbReference type="EMBL" id="TQD90654.1"/>
    </source>
</evidence>
<keyword evidence="4 9" id="KW-0136">Cellulose degradation</keyword>
<dbReference type="STRING" id="106549.A0A540LW08"/>
<feature type="active site" evidence="8">
    <location>
        <position position="542"/>
    </location>
</feature>
<evidence type="ECO:0000256" key="4">
    <source>
        <dbReference type="ARBA" id="ARBA00023001"/>
    </source>
</evidence>
<protein>
    <recommendedName>
        <fullName evidence="9">Endoglucanase</fullName>
        <ecNumber evidence="9">3.2.1.4</ecNumber>
    </recommendedName>
</protein>
<dbReference type="SUPFAM" id="SSF48208">
    <property type="entry name" value="Six-hairpin glycosidases"/>
    <property type="match status" value="1"/>
</dbReference>
<comment type="catalytic activity">
    <reaction evidence="1 9">
        <text>Endohydrolysis of (1-&gt;4)-beta-D-glucosidic linkages in cellulose, lichenin and cereal beta-D-glucans.</text>
        <dbReference type="EC" id="3.2.1.4"/>
    </reaction>
</comment>
<dbReference type="Pfam" id="PF00759">
    <property type="entry name" value="Glyco_hydro_9"/>
    <property type="match status" value="1"/>
</dbReference>
<evidence type="ECO:0000256" key="8">
    <source>
        <dbReference type="PROSITE-ProRule" id="PRU10059"/>
    </source>
</evidence>
<name>A0A540LW08_MALBA</name>
<dbReference type="InterPro" id="IPR008928">
    <property type="entry name" value="6-hairpin_glycosidase_sf"/>
</dbReference>
<evidence type="ECO:0000256" key="7">
    <source>
        <dbReference type="ARBA" id="ARBA00023326"/>
    </source>
</evidence>
<evidence type="ECO:0000259" key="11">
    <source>
        <dbReference type="Pfam" id="PF00759"/>
    </source>
</evidence>
<organism evidence="12 13">
    <name type="scientific">Malus baccata</name>
    <name type="common">Siberian crab apple</name>
    <name type="synonym">Pyrus baccata</name>
    <dbReference type="NCBI Taxonomy" id="106549"/>
    <lineage>
        <taxon>Eukaryota</taxon>
        <taxon>Viridiplantae</taxon>
        <taxon>Streptophyta</taxon>
        <taxon>Embryophyta</taxon>
        <taxon>Tracheophyta</taxon>
        <taxon>Spermatophyta</taxon>
        <taxon>Magnoliopsida</taxon>
        <taxon>eudicotyledons</taxon>
        <taxon>Gunneridae</taxon>
        <taxon>Pentapetalae</taxon>
        <taxon>rosids</taxon>
        <taxon>fabids</taxon>
        <taxon>Rosales</taxon>
        <taxon>Rosaceae</taxon>
        <taxon>Amygdaloideae</taxon>
        <taxon>Maleae</taxon>
        <taxon>Malus</taxon>
    </lineage>
</organism>
<dbReference type="InterPro" id="IPR018221">
    <property type="entry name" value="Glyco_hydro_9_His_AS"/>
</dbReference>
<dbReference type="InterPro" id="IPR001701">
    <property type="entry name" value="Glyco_hydro_9"/>
</dbReference>
<dbReference type="GO" id="GO:0008810">
    <property type="term" value="F:cellulase activity"/>
    <property type="evidence" value="ECO:0007669"/>
    <property type="project" value="UniProtKB-EC"/>
</dbReference>
<keyword evidence="13" id="KW-1185">Reference proteome</keyword>
<evidence type="ECO:0000256" key="6">
    <source>
        <dbReference type="ARBA" id="ARBA00023295"/>
    </source>
</evidence>
<evidence type="ECO:0000313" key="13">
    <source>
        <dbReference type="Proteomes" id="UP000315295"/>
    </source>
</evidence>
<feature type="transmembrane region" description="Helical" evidence="10">
    <location>
        <begin position="81"/>
        <end position="102"/>
    </location>
</feature>
<dbReference type="EMBL" id="VIEB01000446">
    <property type="protein sequence ID" value="TQD90654.1"/>
    <property type="molecule type" value="Genomic_DNA"/>
</dbReference>
<evidence type="ECO:0000256" key="5">
    <source>
        <dbReference type="ARBA" id="ARBA00023277"/>
    </source>
</evidence>
<comment type="similarity">
    <text evidence="2 8 9">Belongs to the glycosyl hydrolase 9 (cellulase E) family.</text>
</comment>
<reference evidence="12 13" key="1">
    <citation type="journal article" date="2019" name="G3 (Bethesda)">
        <title>Sequencing of a Wild Apple (Malus baccata) Genome Unravels the Differences Between Cultivated and Wild Apple Species Regarding Disease Resistance and Cold Tolerance.</title>
        <authorList>
            <person name="Chen X."/>
        </authorList>
    </citation>
    <scope>NUCLEOTIDE SEQUENCE [LARGE SCALE GENOMIC DNA]</scope>
    <source>
        <strain evidence="13">cv. Shandingzi</strain>
        <tissue evidence="12">Leaves</tissue>
    </source>
</reference>
<keyword evidence="6 8" id="KW-0326">Glycosidase</keyword>
<evidence type="ECO:0000256" key="2">
    <source>
        <dbReference type="ARBA" id="ARBA00007072"/>
    </source>
</evidence>
<dbReference type="EC" id="3.2.1.4" evidence="9"/>
<evidence type="ECO:0000256" key="3">
    <source>
        <dbReference type="ARBA" id="ARBA00022801"/>
    </source>
</evidence>
<keyword evidence="5 8" id="KW-0119">Carbohydrate metabolism</keyword>
<keyword evidence="10" id="KW-0472">Membrane</keyword>
<dbReference type="PANTHER" id="PTHR22298">
    <property type="entry name" value="ENDO-1,4-BETA-GLUCANASE"/>
    <property type="match status" value="1"/>
</dbReference>
<accession>A0A540LW08</accession>
<evidence type="ECO:0000256" key="10">
    <source>
        <dbReference type="SAM" id="Phobius"/>
    </source>
</evidence>
<dbReference type="PROSITE" id="PS00592">
    <property type="entry name" value="GH9_2"/>
    <property type="match status" value="1"/>
</dbReference>
<evidence type="ECO:0000256" key="9">
    <source>
        <dbReference type="RuleBase" id="RU361166"/>
    </source>
</evidence>
<keyword evidence="3 8" id="KW-0378">Hydrolase</keyword>
<dbReference type="GO" id="GO:0030245">
    <property type="term" value="P:cellulose catabolic process"/>
    <property type="evidence" value="ECO:0007669"/>
    <property type="project" value="UniProtKB-KW"/>
</dbReference>
<dbReference type="Gene3D" id="1.50.10.10">
    <property type="match status" value="1"/>
</dbReference>
<proteinExistence type="inferred from homology"/>
<sequence>MPSSLGSQTQASAADLEPVRFVHTVSEARRLLPSASRWNSIEIDYNLVPQSSIANDSIPSPYSKSYEFNLVITDKNYLKRCLYISASTIFVVLALILLVALLPNALQKHHRHPSKNLTRALNQALTFFDAQISGVYPNNSPVKFRASSGLHDGNLSSKPVNLRGGFYDSGNNIKFSFPTAYTVTLLSWTVIEYHKKYADIGELDHVKDIIKWGSDYLLKLFVPSNTTSEFILYSQASLLKNLSPVLMTISFSVGSGNIDAKVPNDINCWQRPEDMHYDRPVSICDSTASDLAGEIIAALSAASLVFKEDNAYSGELVTAAEKLYESAVTKLDPARQGAYTKVDACGGESRNFYNSSGFQDELVWGGTWLFFATGDNSYLDYATKEFKYAVANETSADKGIFFWNNKLTANAVLLTRLRYFRDLGFPYEASLDASSDITDTLMCSYISSPKTTPGGLFLQRPTYGAQAPLEYAATASFLSKLYSDYLDLLRSSGGSCINFGFSVDMLRNFSITQATVNYILGDNPMKMSYMVGFGDKFPTQVHHRSASIPWDGHQYSCEDGEKWKNSKDPNPNLLLGAMVAGPDELDKFVDERDKQEFTEPSIASNAGLVAALIALHDPPRHRSSKANGTRLGIDQTGIFGKIRH</sequence>
<keyword evidence="7 8" id="KW-0624">Polysaccharide degradation</keyword>
<feature type="domain" description="Glycoside hydrolase family 9" evidence="11">
    <location>
        <begin position="119"/>
        <end position="612"/>
    </location>
</feature>